<dbReference type="InterPro" id="IPR036394">
    <property type="entry name" value="Ribosomal_uL22_sf"/>
</dbReference>
<dbReference type="Pfam" id="PF03184">
    <property type="entry name" value="DDE_1"/>
    <property type="match status" value="1"/>
</dbReference>
<comment type="similarity">
    <text evidence="1 6">Belongs to the universal ribosomal protein uL22 family.</text>
</comment>
<dbReference type="GO" id="GO:0005762">
    <property type="term" value="C:mitochondrial large ribosomal subunit"/>
    <property type="evidence" value="ECO:0007669"/>
    <property type="project" value="TreeGrafter"/>
</dbReference>
<dbReference type="PANTHER" id="PTHR13501:SF8">
    <property type="entry name" value="LARGE RIBOSOMAL SUBUNIT PROTEIN UL22M"/>
    <property type="match status" value="1"/>
</dbReference>
<evidence type="ECO:0000256" key="7">
    <source>
        <dbReference type="SAM" id="MobiDB-lite"/>
    </source>
</evidence>
<evidence type="ECO:0000259" key="8">
    <source>
        <dbReference type="Pfam" id="PF03184"/>
    </source>
</evidence>
<dbReference type="InterPro" id="IPR004875">
    <property type="entry name" value="DDE_SF_endonuclease_dom"/>
</dbReference>
<reference evidence="10" key="2">
    <citation type="journal article" date="2019" name="Gigascience">
        <title>High-quality Schistosoma haematobium genome achieved by single-molecule and long-range sequencing.</title>
        <authorList>
            <person name="Stroehlein A.J."/>
            <person name="Korhonen P.K."/>
            <person name="Chong T.M."/>
            <person name="Lim Y.L."/>
            <person name="Chan K.G."/>
            <person name="Webster B."/>
            <person name="Rollinson D."/>
            <person name="Brindley P.J."/>
            <person name="Gasser R.B."/>
            <person name="Young N.D."/>
        </authorList>
    </citation>
    <scope>NUCLEOTIDE SEQUENCE</scope>
</reference>
<dbReference type="EMBL" id="AMPZ03000003">
    <property type="protein sequence ID" value="KAH9587206.1"/>
    <property type="molecule type" value="Genomic_DNA"/>
</dbReference>
<dbReference type="Gene3D" id="3.90.470.10">
    <property type="entry name" value="Ribosomal protein L22/L17"/>
    <property type="match status" value="1"/>
</dbReference>
<feature type="domain" description="HTH psq-type" evidence="9">
    <location>
        <begin position="66"/>
        <end position="105"/>
    </location>
</feature>
<evidence type="ECO:0000256" key="3">
    <source>
        <dbReference type="ARBA" id="ARBA00023274"/>
    </source>
</evidence>
<evidence type="ECO:0000256" key="1">
    <source>
        <dbReference type="ARBA" id="ARBA00009451"/>
    </source>
</evidence>
<dbReference type="InterPro" id="IPR009057">
    <property type="entry name" value="Homeodomain-like_sf"/>
</dbReference>
<keyword evidence="3 6" id="KW-0687">Ribonucleoprotein</keyword>
<dbReference type="GO" id="GO:0006412">
    <property type="term" value="P:translation"/>
    <property type="evidence" value="ECO:0007669"/>
    <property type="project" value="InterPro"/>
</dbReference>
<reference evidence="10" key="4">
    <citation type="journal article" date="2022" name="PLoS Pathog.">
        <title>Chromosome-level genome of Schistosoma haematobium underpins genome-wide explorations of molecular variation.</title>
        <authorList>
            <person name="Stroehlein A.J."/>
            <person name="Korhonen P.K."/>
            <person name="Lee V.V."/>
            <person name="Ralph S.A."/>
            <person name="Mentink-Kane M."/>
            <person name="You H."/>
            <person name="McManus D.P."/>
            <person name="Tchuente L.T."/>
            <person name="Stothard J.R."/>
            <person name="Kaur P."/>
            <person name="Dudchenko O."/>
            <person name="Aiden E.L."/>
            <person name="Yang B."/>
            <person name="Yang H."/>
            <person name="Emery A.M."/>
            <person name="Webster B.L."/>
            <person name="Brindley P.J."/>
            <person name="Rollinson D."/>
            <person name="Chang B.C.H."/>
            <person name="Gasser R.B."/>
            <person name="Young N.D."/>
        </authorList>
    </citation>
    <scope>NUCLEOTIDE SEQUENCE</scope>
</reference>
<name>A0A922ITI2_SCHHA</name>
<comment type="caution">
    <text evidence="10">The sequence shown here is derived from an EMBL/GenBank/DDBJ whole genome shotgun (WGS) entry which is preliminary data.</text>
</comment>
<dbReference type="Gene3D" id="1.10.10.60">
    <property type="entry name" value="Homeodomain-like"/>
    <property type="match status" value="1"/>
</dbReference>
<dbReference type="Pfam" id="PF00237">
    <property type="entry name" value="Ribosomal_L22"/>
    <property type="match status" value="1"/>
</dbReference>
<dbReference type="InterPro" id="IPR001063">
    <property type="entry name" value="Ribosomal_uL22"/>
</dbReference>
<dbReference type="Pfam" id="PF05225">
    <property type="entry name" value="HTH_psq"/>
    <property type="match status" value="1"/>
</dbReference>
<dbReference type="InterPro" id="IPR007889">
    <property type="entry name" value="HTH_Psq"/>
</dbReference>
<dbReference type="GO" id="GO:0003735">
    <property type="term" value="F:structural constituent of ribosome"/>
    <property type="evidence" value="ECO:0007669"/>
    <property type="project" value="InterPro"/>
</dbReference>
<gene>
    <name evidence="10" type="ORF">MS3_00010582</name>
</gene>
<evidence type="ECO:0000256" key="5">
    <source>
        <dbReference type="ARBA" id="ARBA00035506"/>
    </source>
</evidence>
<evidence type="ECO:0000256" key="6">
    <source>
        <dbReference type="RuleBase" id="RU004005"/>
    </source>
</evidence>
<feature type="region of interest" description="Disordered" evidence="7">
    <location>
        <begin position="1"/>
        <end position="21"/>
    </location>
</feature>
<sequence length="1034" mass="116901">MATDEDLSYSDDAFEGEDKEDTDMLNSAETYNDYHQQILFYRNFDSVSGRSLQRPKTRRRRWTQRDMTNAYNAVKYQGMSLRGAATAFNVPESTLRDRVHGRVSLECSRPGPPTFFTYEEEKKMVDHILFMSKIGYPYTRNQVVELAGDMTKAVGRIAPFKYLNPSQAWFYAFLNRWPDLKNFLFGPRSNRKSKGVSGDSIQSYFEQLEKVLNKYGIKDKAEHFWIVDEVSISCENQPPRILPISIQRAQSVSYWNPTVAMLGAANGVGEKIPPFLIYRGDGITSSMMEGSVRGTKFSYSASGWVNSDAFIQWFLKHFRVLVSVRPLILFYDGHLQFVSVRVLERAREDGVFLFPLPPHPAYNHCVENTCFWAFQGYFKKRLDRFFEQNPNQPLLRNNASPILTHAYEKALQPNNMISLFERLGICPFNNLSSSIGAYLNMQTEDYEQNSLAVENVDPYLVNEMANPYNQWSKLGCASNYLNYVNPNGDSKDHAINPSNDSHHPVAAVTKLATYVTDNTENPLTSNSTVVNSKPTATVLISHENTFKTQHTVLTQFSSSGRSVTIRLHGPAANAIQPVSLHEEFSFHQIKDPPSFDVLASSDVDISHEEEVDCEVSNSQLIQSETSGHTSQYFQVSETESGHGPVNGGVIESIDGVEDGEALDFCVVCGQLEPPELSCQPISDQANADDLQVIDWAHCDYCNRWVHLNGCCSEGAVIGNNSFMCVVCRNDSTTTVGSVRNLQQEIVLTKTDSGEQEQSMDVKRLVRVAGTMQFCAFFGSVHICLKFTVLMLSVVSKTVWKVLSAGNAYPSKQFISTSIGLHKKPGLSNHKGFAIISRVTGQKEDLWKLYNEVVYPPVPKVSSSALWDTSIRPGEVTHRRDDILYSSKRLWMLVHLIRGRSVDDAFAQLGFRTEKGARILEEVIEEAIELAVKEHDFEFCTKIWIESAHVSRGRMVPRLYKGLRSKVESNKFHYTNLYIRLREGDPPKIYHPNDIKGVWTPAATCPPEGRSWGSTQEMVHRELERLRGRRLKGDL</sequence>
<reference evidence="10" key="1">
    <citation type="journal article" date="2012" name="Nat. Genet.">
        <title>Whole-genome sequence of Schistosoma haematobium.</title>
        <authorList>
            <person name="Young N.D."/>
            <person name="Jex A.R."/>
            <person name="Li B."/>
            <person name="Liu S."/>
            <person name="Yang L."/>
            <person name="Xiong Z."/>
            <person name="Li Y."/>
            <person name="Cantacessi C."/>
            <person name="Hall R.S."/>
            <person name="Xu X."/>
            <person name="Chen F."/>
            <person name="Wu X."/>
            <person name="Zerlotini A."/>
            <person name="Oliveira G."/>
            <person name="Hofmann A."/>
            <person name="Zhang G."/>
            <person name="Fang X."/>
            <person name="Kang Y."/>
            <person name="Campbell B.E."/>
            <person name="Loukas A."/>
            <person name="Ranganathan S."/>
            <person name="Rollinson D."/>
            <person name="Rinaldi G."/>
            <person name="Brindley P.J."/>
            <person name="Yang H."/>
            <person name="Wang J."/>
            <person name="Wang J."/>
            <person name="Gasser R.B."/>
        </authorList>
    </citation>
    <scope>NUCLEOTIDE SEQUENCE</scope>
</reference>
<evidence type="ECO:0000313" key="11">
    <source>
        <dbReference type="Proteomes" id="UP000471633"/>
    </source>
</evidence>
<evidence type="ECO:0000259" key="9">
    <source>
        <dbReference type="Pfam" id="PF05225"/>
    </source>
</evidence>
<keyword evidence="2 6" id="KW-0689">Ribosomal protein</keyword>
<dbReference type="SUPFAM" id="SSF46689">
    <property type="entry name" value="Homeodomain-like"/>
    <property type="match status" value="1"/>
</dbReference>
<dbReference type="GO" id="GO:0003677">
    <property type="term" value="F:DNA binding"/>
    <property type="evidence" value="ECO:0007669"/>
    <property type="project" value="InterPro"/>
</dbReference>
<dbReference type="GeneID" id="24590769"/>
<dbReference type="InterPro" id="IPR047867">
    <property type="entry name" value="Ribosomal_uL22_bac/org-type"/>
</dbReference>
<dbReference type="Proteomes" id="UP000471633">
    <property type="component" value="Unassembled WGS sequence"/>
</dbReference>
<evidence type="ECO:0000313" key="10">
    <source>
        <dbReference type="EMBL" id="KAH9587206.1"/>
    </source>
</evidence>
<dbReference type="KEGG" id="shx:MS3_00010582"/>
<feature type="domain" description="DDE-1" evidence="8">
    <location>
        <begin position="259"/>
        <end position="382"/>
    </location>
</feature>
<proteinExistence type="inferred from homology"/>
<accession>A0A922ITI2</accession>
<dbReference type="RefSeq" id="XP_051068978.1">
    <property type="nucleotide sequence ID" value="XM_051218956.1"/>
</dbReference>
<organism evidence="10 11">
    <name type="scientific">Schistosoma haematobium</name>
    <name type="common">Blood fluke</name>
    <dbReference type="NCBI Taxonomy" id="6185"/>
    <lineage>
        <taxon>Eukaryota</taxon>
        <taxon>Metazoa</taxon>
        <taxon>Spiralia</taxon>
        <taxon>Lophotrochozoa</taxon>
        <taxon>Platyhelminthes</taxon>
        <taxon>Trematoda</taxon>
        <taxon>Digenea</taxon>
        <taxon>Strigeidida</taxon>
        <taxon>Schistosomatoidea</taxon>
        <taxon>Schistosomatidae</taxon>
        <taxon>Schistosoma</taxon>
    </lineage>
</organism>
<evidence type="ECO:0000256" key="2">
    <source>
        <dbReference type="ARBA" id="ARBA00022980"/>
    </source>
</evidence>
<dbReference type="CTD" id="24590769"/>
<evidence type="ECO:0000256" key="4">
    <source>
        <dbReference type="ARBA" id="ARBA00035286"/>
    </source>
</evidence>
<dbReference type="AlphaFoldDB" id="A0A922ITI2"/>
<dbReference type="SUPFAM" id="SSF54843">
    <property type="entry name" value="Ribosomal protein L22"/>
    <property type="match status" value="1"/>
</dbReference>
<keyword evidence="11" id="KW-1185">Reference proteome</keyword>
<protein>
    <recommendedName>
        <fullName evidence="4">Large ribosomal subunit protein uL22m</fullName>
    </recommendedName>
    <alternativeName>
        <fullName evidence="5">39S ribosomal protein L22, mitochondrial</fullName>
    </alternativeName>
</protein>
<dbReference type="PANTHER" id="PTHR13501">
    <property type="entry name" value="CHLOROPLAST 50S RIBOSOMAL PROTEIN L22-RELATED"/>
    <property type="match status" value="1"/>
</dbReference>
<reference evidence="10" key="3">
    <citation type="submission" date="2021-06" db="EMBL/GenBank/DDBJ databases">
        <title>Chromosome-level genome assembly for S. haematobium.</title>
        <authorList>
            <person name="Stroehlein A.J."/>
        </authorList>
    </citation>
    <scope>NUCLEOTIDE SEQUENCE</scope>
</reference>